<accession>W1P1U5</accession>
<dbReference type="HOGENOM" id="CLU_2515635_0_0_1"/>
<proteinExistence type="predicted"/>
<feature type="region of interest" description="Disordered" evidence="1">
    <location>
        <begin position="1"/>
        <end position="20"/>
    </location>
</feature>
<evidence type="ECO:0000313" key="2">
    <source>
        <dbReference type="EMBL" id="ERN00925.1"/>
    </source>
</evidence>
<gene>
    <name evidence="2" type="ORF">AMTR_s00002p00011710</name>
</gene>
<feature type="compositionally biased region" description="Polar residues" evidence="1">
    <location>
        <begin position="1"/>
        <end position="10"/>
    </location>
</feature>
<sequence>MISKTTPASKSHNRVPYDYPDPYQRVPYSLEVPCLPQTFNDDARYVDSLRMSMLSIHEKSPSHGPSTHDDPPDGLHVHGHVSSDI</sequence>
<dbReference type="Gramene" id="ERN00925">
    <property type="protein sequence ID" value="ERN00925"/>
    <property type="gene ID" value="AMTR_s00002p00011710"/>
</dbReference>
<evidence type="ECO:0000313" key="3">
    <source>
        <dbReference type="Proteomes" id="UP000017836"/>
    </source>
</evidence>
<dbReference type="Proteomes" id="UP000017836">
    <property type="component" value="Unassembled WGS sequence"/>
</dbReference>
<dbReference type="EMBL" id="KI394767">
    <property type="protein sequence ID" value="ERN00925.1"/>
    <property type="molecule type" value="Genomic_DNA"/>
</dbReference>
<evidence type="ECO:0000256" key="1">
    <source>
        <dbReference type="SAM" id="MobiDB-lite"/>
    </source>
</evidence>
<name>W1P1U5_AMBTC</name>
<keyword evidence="3" id="KW-1185">Reference proteome</keyword>
<reference evidence="3" key="1">
    <citation type="journal article" date="2013" name="Science">
        <title>The Amborella genome and the evolution of flowering plants.</title>
        <authorList>
            <consortium name="Amborella Genome Project"/>
        </authorList>
    </citation>
    <scope>NUCLEOTIDE SEQUENCE [LARGE SCALE GENOMIC DNA]</scope>
</reference>
<organism evidence="2 3">
    <name type="scientific">Amborella trichopoda</name>
    <dbReference type="NCBI Taxonomy" id="13333"/>
    <lineage>
        <taxon>Eukaryota</taxon>
        <taxon>Viridiplantae</taxon>
        <taxon>Streptophyta</taxon>
        <taxon>Embryophyta</taxon>
        <taxon>Tracheophyta</taxon>
        <taxon>Spermatophyta</taxon>
        <taxon>Magnoliopsida</taxon>
        <taxon>Amborellales</taxon>
        <taxon>Amborellaceae</taxon>
        <taxon>Amborella</taxon>
    </lineage>
</organism>
<dbReference type="AlphaFoldDB" id="W1P1U5"/>
<feature type="region of interest" description="Disordered" evidence="1">
    <location>
        <begin position="56"/>
        <end position="85"/>
    </location>
</feature>
<protein>
    <submittedName>
        <fullName evidence="2">Uncharacterized protein</fullName>
    </submittedName>
</protein>